<protein>
    <submittedName>
        <fullName evidence="1">Uncharacterized protein</fullName>
    </submittedName>
</protein>
<organism evidence="1 2">
    <name type="scientific">Mauremys mutica</name>
    <name type="common">yellowpond turtle</name>
    <dbReference type="NCBI Taxonomy" id="74926"/>
    <lineage>
        <taxon>Eukaryota</taxon>
        <taxon>Metazoa</taxon>
        <taxon>Chordata</taxon>
        <taxon>Craniata</taxon>
        <taxon>Vertebrata</taxon>
        <taxon>Euteleostomi</taxon>
        <taxon>Archelosauria</taxon>
        <taxon>Testudinata</taxon>
        <taxon>Testudines</taxon>
        <taxon>Cryptodira</taxon>
        <taxon>Durocryptodira</taxon>
        <taxon>Testudinoidea</taxon>
        <taxon>Geoemydidae</taxon>
        <taxon>Geoemydinae</taxon>
        <taxon>Mauremys</taxon>
    </lineage>
</organism>
<dbReference type="AlphaFoldDB" id="A0A9D4B742"/>
<keyword evidence="2" id="KW-1185">Reference proteome</keyword>
<evidence type="ECO:0000313" key="1">
    <source>
        <dbReference type="EMBL" id="KAH1182880.1"/>
    </source>
</evidence>
<reference evidence="1" key="1">
    <citation type="submission" date="2021-09" db="EMBL/GenBank/DDBJ databases">
        <title>The genome of Mauremys mutica provides insights into the evolution of semi-aquatic lifestyle.</title>
        <authorList>
            <person name="Gong S."/>
            <person name="Gao Y."/>
        </authorList>
    </citation>
    <scope>NUCLEOTIDE SEQUENCE</scope>
    <source>
        <strain evidence="1">MM-2020</strain>
        <tissue evidence="1">Muscle</tissue>
    </source>
</reference>
<proteinExistence type="predicted"/>
<dbReference type="Proteomes" id="UP000827986">
    <property type="component" value="Unassembled WGS sequence"/>
</dbReference>
<comment type="caution">
    <text evidence="1">The sequence shown here is derived from an EMBL/GenBank/DDBJ whole genome shotgun (WGS) entry which is preliminary data.</text>
</comment>
<accession>A0A9D4B742</accession>
<gene>
    <name evidence="1" type="ORF">KIL84_004372</name>
</gene>
<name>A0A9D4B742_9SAUR</name>
<dbReference type="EMBL" id="JAHDVG010000466">
    <property type="protein sequence ID" value="KAH1182880.1"/>
    <property type="molecule type" value="Genomic_DNA"/>
</dbReference>
<evidence type="ECO:0000313" key="2">
    <source>
        <dbReference type="Proteomes" id="UP000827986"/>
    </source>
</evidence>
<sequence>MVVISTQYTEFIVPTNPSNSRIPGCLRMPEKTCPSFLLEMNFLPISLNGQQSPPVLRRLGKEFVDFGLCITLLSTLPGQNSELPSGSTPGLFPLLLFIIEPQLYRHRTKRQSLAHVN</sequence>